<name>A0A9P5TWC5_9AGAR</name>
<sequence length="198" mass="22131">LQYNLHLPSFDPKQAGLVSWNFSVTPSWSLIETNMHTILPSLLLYALTAVTTFNLVLAVPFKHSSFPEARIVQPTLGAQIRIDGIKITDHQEVVTGTLARQSGRTQLGVVDAHVDAKNSQFARLHHPVPDNCLFQVFKLDKHGKTIASTHWSGGLAAGDIRSDSGDFDSMWYKLKFRIKRFLKIDKVTCSDFGHKDGY</sequence>
<organism evidence="2 3">
    <name type="scientific">Rhodocollybia butyracea</name>
    <dbReference type="NCBI Taxonomy" id="206335"/>
    <lineage>
        <taxon>Eukaryota</taxon>
        <taxon>Fungi</taxon>
        <taxon>Dikarya</taxon>
        <taxon>Basidiomycota</taxon>
        <taxon>Agaricomycotina</taxon>
        <taxon>Agaricomycetes</taxon>
        <taxon>Agaricomycetidae</taxon>
        <taxon>Agaricales</taxon>
        <taxon>Marasmiineae</taxon>
        <taxon>Omphalotaceae</taxon>
        <taxon>Rhodocollybia</taxon>
    </lineage>
</organism>
<keyword evidence="1" id="KW-0472">Membrane</keyword>
<keyword evidence="1" id="KW-0812">Transmembrane</keyword>
<feature type="transmembrane region" description="Helical" evidence="1">
    <location>
        <begin position="42"/>
        <end position="61"/>
    </location>
</feature>
<evidence type="ECO:0000256" key="1">
    <source>
        <dbReference type="SAM" id="Phobius"/>
    </source>
</evidence>
<gene>
    <name evidence="2" type="ORF">BDP27DRAFT_1530362</name>
</gene>
<dbReference type="AlphaFoldDB" id="A0A9P5TWC5"/>
<dbReference type="Proteomes" id="UP000772434">
    <property type="component" value="Unassembled WGS sequence"/>
</dbReference>
<evidence type="ECO:0000313" key="3">
    <source>
        <dbReference type="Proteomes" id="UP000772434"/>
    </source>
</evidence>
<keyword evidence="3" id="KW-1185">Reference proteome</keyword>
<proteinExistence type="predicted"/>
<keyword evidence="1" id="KW-1133">Transmembrane helix</keyword>
<reference evidence="2" key="1">
    <citation type="submission" date="2020-11" db="EMBL/GenBank/DDBJ databases">
        <authorList>
            <consortium name="DOE Joint Genome Institute"/>
            <person name="Ahrendt S."/>
            <person name="Riley R."/>
            <person name="Andreopoulos W."/>
            <person name="Labutti K."/>
            <person name="Pangilinan J."/>
            <person name="Ruiz-Duenas F.J."/>
            <person name="Barrasa J.M."/>
            <person name="Sanchez-Garcia M."/>
            <person name="Camarero S."/>
            <person name="Miyauchi S."/>
            <person name="Serrano A."/>
            <person name="Linde D."/>
            <person name="Babiker R."/>
            <person name="Drula E."/>
            <person name="Ayuso-Fernandez I."/>
            <person name="Pacheco R."/>
            <person name="Padilla G."/>
            <person name="Ferreira P."/>
            <person name="Barriuso J."/>
            <person name="Kellner H."/>
            <person name="Castanera R."/>
            <person name="Alfaro M."/>
            <person name="Ramirez L."/>
            <person name="Pisabarro A.G."/>
            <person name="Kuo A."/>
            <person name="Tritt A."/>
            <person name="Lipzen A."/>
            <person name="He G."/>
            <person name="Yan M."/>
            <person name="Ng V."/>
            <person name="Cullen D."/>
            <person name="Martin F."/>
            <person name="Rosso M.-N."/>
            <person name="Henrissat B."/>
            <person name="Hibbett D."/>
            <person name="Martinez A.T."/>
            <person name="Grigoriev I.V."/>
        </authorList>
    </citation>
    <scope>NUCLEOTIDE SEQUENCE</scope>
    <source>
        <strain evidence="2">AH 40177</strain>
    </source>
</reference>
<feature type="non-terminal residue" evidence="2">
    <location>
        <position position="1"/>
    </location>
</feature>
<accession>A0A9P5TWC5</accession>
<dbReference type="EMBL" id="JADNRY010000644">
    <property type="protein sequence ID" value="KAF9032084.1"/>
    <property type="molecule type" value="Genomic_DNA"/>
</dbReference>
<evidence type="ECO:0000313" key="2">
    <source>
        <dbReference type="EMBL" id="KAF9032084.1"/>
    </source>
</evidence>
<protein>
    <submittedName>
        <fullName evidence="2">Uncharacterized protein</fullName>
    </submittedName>
</protein>
<comment type="caution">
    <text evidence="2">The sequence shown here is derived from an EMBL/GenBank/DDBJ whole genome shotgun (WGS) entry which is preliminary data.</text>
</comment>